<protein>
    <submittedName>
        <fullName evidence="1">Uncharacterized protein</fullName>
    </submittedName>
</protein>
<dbReference type="EMBL" id="CP000554">
    <property type="protein sequence ID" value="ABM78504.1"/>
    <property type="molecule type" value="Genomic_DNA"/>
</dbReference>
<reference evidence="1 2" key="1">
    <citation type="journal article" date="2007" name="PLoS Genet.">
        <title>Patterns and implications of gene gain and loss in the evolution of Prochlorococcus.</title>
        <authorList>
            <person name="Kettler G.C."/>
            <person name="Martiny A.C."/>
            <person name="Huang K."/>
            <person name="Zucker J."/>
            <person name="Coleman M.L."/>
            <person name="Rodrigue S."/>
            <person name="Chen F."/>
            <person name="Lapidus A."/>
            <person name="Ferriera S."/>
            <person name="Johnson J."/>
            <person name="Steglich C."/>
            <person name="Church G.M."/>
            <person name="Richardson P."/>
            <person name="Chisholm S.W."/>
        </authorList>
    </citation>
    <scope>NUCLEOTIDE SEQUENCE [LARGE SCALE GENOMIC DNA]</scope>
    <source>
        <strain evidence="1 2">MIT 9303</strain>
    </source>
</reference>
<organism evidence="1 2">
    <name type="scientific">Prochlorococcus marinus (strain MIT 9303)</name>
    <dbReference type="NCBI Taxonomy" id="59922"/>
    <lineage>
        <taxon>Bacteria</taxon>
        <taxon>Bacillati</taxon>
        <taxon>Cyanobacteriota</taxon>
        <taxon>Cyanophyceae</taxon>
        <taxon>Synechococcales</taxon>
        <taxon>Prochlorococcaceae</taxon>
        <taxon>Prochlorococcus</taxon>
    </lineage>
</organism>
<dbReference type="KEGG" id="pmf:P9303_17621"/>
<sequence length="70" mass="7786">MLKIAQGLAKIYIERCCLINALALKRLDFYLGNVDSSLVAPSFKPAGEPFLGRNVREDQLSSHVIDLHLC</sequence>
<evidence type="ECO:0000313" key="1">
    <source>
        <dbReference type="EMBL" id="ABM78504.1"/>
    </source>
</evidence>
<dbReference type="AlphaFoldDB" id="A2CAJ4"/>
<dbReference type="STRING" id="59922.P9303_17621"/>
<evidence type="ECO:0000313" key="2">
    <source>
        <dbReference type="Proteomes" id="UP000002274"/>
    </source>
</evidence>
<accession>A2CAJ4</accession>
<gene>
    <name evidence="1" type="ordered locus">P9303_17621</name>
</gene>
<proteinExistence type="predicted"/>
<dbReference type="HOGENOM" id="CLU_2754656_0_0_3"/>
<dbReference type="Proteomes" id="UP000002274">
    <property type="component" value="Chromosome"/>
</dbReference>
<name>A2CAJ4_PROM3</name>